<keyword evidence="1" id="KW-0812">Transmembrane</keyword>
<dbReference type="PANTHER" id="PTHR21329">
    <property type="entry name" value="PHOSPHATIDYLINOSITOL N-ACETYLGLUCOSAMINYLTRANSFERASE SUBUNIT Q-RELATED"/>
    <property type="match status" value="1"/>
</dbReference>
<gene>
    <name evidence="2" type="ORF">CHILSU_LOCUS979</name>
</gene>
<dbReference type="Proteomes" id="UP001153292">
    <property type="component" value="Chromosome 10"/>
</dbReference>
<dbReference type="PANTHER" id="PTHR21329:SF3">
    <property type="entry name" value="PHOSPHATIDYLINOSITOL N-ACETYLGLUCOSAMINYLTRANSFERASE SUBUNIT Q"/>
    <property type="match status" value="1"/>
</dbReference>
<feature type="transmembrane region" description="Helical" evidence="1">
    <location>
        <begin position="358"/>
        <end position="382"/>
    </location>
</feature>
<organism evidence="2 3">
    <name type="scientific">Chilo suppressalis</name>
    <name type="common">Asiatic rice borer moth</name>
    <dbReference type="NCBI Taxonomy" id="168631"/>
    <lineage>
        <taxon>Eukaryota</taxon>
        <taxon>Metazoa</taxon>
        <taxon>Ecdysozoa</taxon>
        <taxon>Arthropoda</taxon>
        <taxon>Hexapoda</taxon>
        <taxon>Insecta</taxon>
        <taxon>Pterygota</taxon>
        <taxon>Neoptera</taxon>
        <taxon>Endopterygota</taxon>
        <taxon>Lepidoptera</taxon>
        <taxon>Glossata</taxon>
        <taxon>Ditrysia</taxon>
        <taxon>Pyraloidea</taxon>
        <taxon>Crambidae</taxon>
        <taxon>Crambinae</taxon>
        <taxon>Chilo</taxon>
    </lineage>
</organism>
<accession>A0ABN8E9Q7</accession>
<sequence length="482" mass="56052">MAPLIQILIPILPEPYELFYFKGLVTYSAREIIIYLTAFSPIKFIIPRKYCENDIIYGYFDKIPEKSNKRASRKHDNLVIFNHNTRPDIKELILYGKEVNSTDCRVILYDYEKIVNSEVKWEFDDVFLKLQNLLKNELNQINYKSTEPLLLCPSWLSSSMVALHIIKYVNIIHWAVITIKRSKKISIKHGNLLLSIIMDILLGYLALRCLTYDKRELSAILMGMLEKLINMLYFLLKWLMGAPAGLKLNNAFNKMLGKYFSYHVQLWWLFLDVSGDKLETILHLYHYLGYLGFTFQAALISDMICVVTFHSYCIYVYAARMFNIQISGLIALMRFFVGRKYNPLRGTIDSCEYSNQELFVGTVAFTILLLLLPTTAMYYIVFTLFRVLSLLVQYALAKLIYFLHTLPLYVVTLWLLRSPKVAGNVLLEVSEYKVESKSAIRLKLFNKSLLFLVNNCRPPVDKPRELEWGSVLSNVFVGKQIV</sequence>
<keyword evidence="1" id="KW-1133">Transmembrane helix</keyword>
<keyword evidence="3" id="KW-1185">Reference proteome</keyword>
<evidence type="ECO:0000313" key="3">
    <source>
        <dbReference type="Proteomes" id="UP001153292"/>
    </source>
</evidence>
<evidence type="ECO:0000313" key="2">
    <source>
        <dbReference type="EMBL" id="CAH0667333.1"/>
    </source>
</evidence>
<proteinExistence type="predicted"/>
<evidence type="ECO:0008006" key="4">
    <source>
        <dbReference type="Google" id="ProtNLM"/>
    </source>
</evidence>
<feature type="transmembrane region" description="Helical" evidence="1">
    <location>
        <begin position="189"/>
        <end position="207"/>
    </location>
</feature>
<feature type="transmembrane region" description="Helical" evidence="1">
    <location>
        <begin position="287"/>
        <end position="309"/>
    </location>
</feature>
<feature type="transmembrane region" description="Helical" evidence="1">
    <location>
        <begin position="219"/>
        <end position="239"/>
    </location>
</feature>
<protein>
    <recommendedName>
        <fullName evidence="4">Phosphatidylinositol N-acetylglucosaminyltransferase subunit Q</fullName>
    </recommendedName>
</protein>
<dbReference type="Pfam" id="PF05024">
    <property type="entry name" value="Gpi1"/>
    <property type="match status" value="1"/>
</dbReference>
<evidence type="ECO:0000256" key="1">
    <source>
        <dbReference type="SAM" id="Phobius"/>
    </source>
</evidence>
<reference evidence="2" key="1">
    <citation type="submission" date="2021-12" db="EMBL/GenBank/DDBJ databases">
        <authorList>
            <person name="King R."/>
        </authorList>
    </citation>
    <scope>NUCLEOTIDE SEQUENCE</scope>
</reference>
<name>A0ABN8E9Q7_CHISP</name>
<feature type="transmembrane region" description="Helical" evidence="1">
    <location>
        <begin position="394"/>
        <end position="416"/>
    </location>
</feature>
<keyword evidence="1" id="KW-0472">Membrane</keyword>
<dbReference type="EMBL" id="OU963903">
    <property type="protein sequence ID" value="CAH0667333.1"/>
    <property type="molecule type" value="Genomic_DNA"/>
</dbReference>
<feature type="transmembrane region" description="Helical" evidence="1">
    <location>
        <begin position="315"/>
        <end position="337"/>
    </location>
</feature>
<dbReference type="InterPro" id="IPR007720">
    <property type="entry name" value="PigQ/GPI1"/>
</dbReference>
<feature type="transmembrane region" description="Helical" evidence="1">
    <location>
        <begin position="155"/>
        <end position="177"/>
    </location>
</feature>